<feature type="compositionally biased region" description="Low complexity" evidence="1">
    <location>
        <begin position="84"/>
        <end position="96"/>
    </location>
</feature>
<reference evidence="2" key="2">
    <citation type="submission" date="2023-03" db="EMBL/GenBank/DDBJ databases">
        <authorList>
            <person name="Inwood S.N."/>
            <person name="Skelly J.G."/>
            <person name="Guhlin J."/>
            <person name="Harrop T.W.R."/>
            <person name="Goldson S.G."/>
            <person name="Dearden P.K."/>
        </authorList>
    </citation>
    <scope>NUCLEOTIDE SEQUENCE</scope>
    <source>
        <strain evidence="2">Lincoln</strain>
        <tissue evidence="2">Whole body</tissue>
    </source>
</reference>
<keyword evidence="3" id="KW-1185">Reference proteome</keyword>
<evidence type="ECO:0000313" key="3">
    <source>
        <dbReference type="Proteomes" id="UP001168972"/>
    </source>
</evidence>
<comment type="caution">
    <text evidence="2">The sequence shown here is derived from an EMBL/GenBank/DDBJ whole genome shotgun (WGS) entry which is preliminary data.</text>
</comment>
<sequence>MDTEYENLIDILYNEIGYYVDVHGDYDGFVSTKNNIVAYLVIENIRKLYWFKRIRIKDDRRPPTVNYYPRLAPMDLDEEFVPHNNINNNNNNNNNNDNDEDDDTDEVSTDDEVSDNDYDPEMAELFLQNWIAADENESGYSYEMDDDDDDVDMMM</sequence>
<organism evidence="2 3">
    <name type="scientific">Microctonus hyperodae</name>
    <name type="common">Parasitoid wasp</name>
    <dbReference type="NCBI Taxonomy" id="165561"/>
    <lineage>
        <taxon>Eukaryota</taxon>
        <taxon>Metazoa</taxon>
        <taxon>Ecdysozoa</taxon>
        <taxon>Arthropoda</taxon>
        <taxon>Hexapoda</taxon>
        <taxon>Insecta</taxon>
        <taxon>Pterygota</taxon>
        <taxon>Neoptera</taxon>
        <taxon>Endopterygota</taxon>
        <taxon>Hymenoptera</taxon>
        <taxon>Apocrita</taxon>
        <taxon>Ichneumonoidea</taxon>
        <taxon>Braconidae</taxon>
        <taxon>Euphorinae</taxon>
        <taxon>Microctonus</taxon>
    </lineage>
</organism>
<accession>A0AA39C2W2</accession>
<gene>
    <name evidence="2" type="ORF">PV327_011502</name>
</gene>
<dbReference type="Proteomes" id="UP001168972">
    <property type="component" value="Unassembled WGS sequence"/>
</dbReference>
<evidence type="ECO:0000313" key="2">
    <source>
        <dbReference type="EMBL" id="KAK0156953.1"/>
    </source>
</evidence>
<proteinExistence type="predicted"/>
<reference evidence="2" key="1">
    <citation type="journal article" date="2023" name="bioRxiv">
        <title>Scaffold-level genome assemblies of two parasitoid biocontrol wasps reveal the parthenogenesis mechanism and an associated novel virus.</title>
        <authorList>
            <person name="Inwood S."/>
            <person name="Skelly J."/>
            <person name="Guhlin J."/>
            <person name="Harrop T."/>
            <person name="Goldson S."/>
            <person name="Dearden P."/>
        </authorList>
    </citation>
    <scope>NUCLEOTIDE SEQUENCE</scope>
    <source>
        <strain evidence="2">Lincoln</strain>
        <tissue evidence="2">Whole body</tissue>
    </source>
</reference>
<name>A0AA39C2W2_MICHY</name>
<dbReference type="EMBL" id="JAQQBR010002672">
    <property type="protein sequence ID" value="KAK0156953.1"/>
    <property type="molecule type" value="Genomic_DNA"/>
</dbReference>
<dbReference type="AlphaFoldDB" id="A0AA39C2W2"/>
<feature type="compositionally biased region" description="Acidic residues" evidence="1">
    <location>
        <begin position="97"/>
        <end position="119"/>
    </location>
</feature>
<protein>
    <submittedName>
        <fullName evidence="2">Uncharacterized protein</fullName>
    </submittedName>
</protein>
<feature type="region of interest" description="Disordered" evidence="1">
    <location>
        <begin position="79"/>
        <end position="119"/>
    </location>
</feature>
<evidence type="ECO:0000256" key="1">
    <source>
        <dbReference type="SAM" id="MobiDB-lite"/>
    </source>
</evidence>